<dbReference type="InterPro" id="IPR036291">
    <property type="entry name" value="NAD(P)-bd_dom_sf"/>
</dbReference>
<comment type="caution">
    <text evidence="3">The sequence shown here is derived from an EMBL/GenBank/DDBJ whole genome shotgun (WGS) entry which is preliminary data.</text>
</comment>
<dbReference type="RefSeq" id="WP_186639535.1">
    <property type="nucleotide sequence ID" value="NZ_JACOAF010000035.1"/>
</dbReference>
<keyword evidence="4" id="KW-1185">Reference proteome</keyword>
<dbReference type="Gene3D" id="3.40.50.720">
    <property type="entry name" value="NAD(P)-binding Rossmann-like Domain"/>
    <property type="match status" value="1"/>
</dbReference>
<dbReference type="Proteomes" id="UP000659698">
    <property type="component" value="Unassembled WGS sequence"/>
</dbReference>
<evidence type="ECO:0000313" key="3">
    <source>
        <dbReference type="EMBL" id="MBC3541052.1"/>
    </source>
</evidence>
<sequence length="258" mass="27906">MARIFITGSADGLGKMAAQLLVKEGHEVVLHARHRQRGQEALAAVPGASTVITGDLSSIAETSDVARQVNELGRLDAVIHNAALGYREHRKVSTEDGLPQVFAVNSLAPYLLTCLIEQPNRLVYLSSGLHQSGDISLHDLTWQKKTWSGYSAYADSKLHNALLAFAVARKWPQVLSNAVEPGWVATKMGGPGAPDSLEEGPKTQVWLATSQDPEALVSGKYFYHQKLKNSLPAAQEIDVQERFLAECARLSGVTFPAA</sequence>
<proteinExistence type="inferred from homology"/>
<evidence type="ECO:0000313" key="4">
    <source>
        <dbReference type="Proteomes" id="UP000659698"/>
    </source>
</evidence>
<dbReference type="PANTHER" id="PTHR24320">
    <property type="entry name" value="RETINOL DEHYDROGENASE"/>
    <property type="match status" value="1"/>
</dbReference>
<keyword evidence="2" id="KW-0560">Oxidoreductase</keyword>
<reference evidence="3 4" key="1">
    <citation type="journal article" date="2019" name="Int. J. Syst. Evol. Microbiol.">
        <title>Rufibacter sediminis sp. nov., isolated from freshwater lake sediment.</title>
        <authorList>
            <person name="Qu J.H."/>
            <person name="Zhang L.J."/>
            <person name="Fu Y.H."/>
            <person name="Li H.F."/>
        </authorList>
    </citation>
    <scope>NUCLEOTIDE SEQUENCE [LARGE SCALE GENOMIC DNA]</scope>
    <source>
        <strain evidence="3 4">H-1</strain>
    </source>
</reference>
<evidence type="ECO:0000256" key="2">
    <source>
        <dbReference type="ARBA" id="ARBA00023002"/>
    </source>
</evidence>
<organism evidence="3 4">
    <name type="scientific">Rufibacter sediminis</name>
    <dbReference type="NCBI Taxonomy" id="2762756"/>
    <lineage>
        <taxon>Bacteria</taxon>
        <taxon>Pseudomonadati</taxon>
        <taxon>Bacteroidota</taxon>
        <taxon>Cytophagia</taxon>
        <taxon>Cytophagales</taxon>
        <taxon>Hymenobacteraceae</taxon>
        <taxon>Rufibacter</taxon>
    </lineage>
</organism>
<comment type="similarity">
    <text evidence="1">Belongs to the short-chain dehydrogenases/reductases (SDR) family.</text>
</comment>
<dbReference type="InterPro" id="IPR002347">
    <property type="entry name" value="SDR_fam"/>
</dbReference>
<protein>
    <submittedName>
        <fullName evidence="3">SDR family NAD(P)-dependent oxidoreductase</fullName>
    </submittedName>
</protein>
<dbReference type="Pfam" id="PF00106">
    <property type="entry name" value="adh_short"/>
    <property type="match status" value="1"/>
</dbReference>
<dbReference type="SUPFAM" id="SSF51735">
    <property type="entry name" value="NAD(P)-binding Rossmann-fold domains"/>
    <property type="match status" value="1"/>
</dbReference>
<accession>A0ABR6VV22</accession>
<dbReference type="EMBL" id="JACOAF010000035">
    <property type="protein sequence ID" value="MBC3541052.1"/>
    <property type="molecule type" value="Genomic_DNA"/>
</dbReference>
<evidence type="ECO:0000256" key="1">
    <source>
        <dbReference type="ARBA" id="ARBA00006484"/>
    </source>
</evidence>
<name>A0ABR6VV22_9BACT</name>
<dbReference type="PRINTS" id="PR00081">
    <property type="entry name" value="GDHRDH"/>
</dbReference>
<gene>
    <name evidence="3" type="ORF">H7U12_15260</name>
</gene>
<dbReference type="PANTHER" id="PTHR24320:SF274">
    <property type="entry name" value="CHAIN DEHYDROGENASE, PUTATIVE (AFU_ORTHOLOGUE AFUA_4G00440)-RELATED"/>
    <property type="match status" value="1"/>
</dbReference>